<comment type="caution">
    <text evidence="2">The sequence shown here is derived from an EMBL/GenBank/DDBJ whole genome shotgun (WGS) entry which is preliminary data.</text>
</comment>
<accession>A0A2N3YJ18</accession>
<evidence type="ECO:0000313" key="2">
    <source>
        <dbReference type="EMBL" id="PKW26845.1"/>
    </source>
</evidence>
<dbReference type="Pfam" id="PF07883">
    <property type="entry name" value="Cupin_2"/>
    <property type="match status" value="1"/>
</dbReference>
<dbReference type="RefSeq" id="WP_101395350.1">
    <property type="nucleotide sequence ID" value="NZ_PJNE01000001.1"/>
</dbReference>
<dbReference type="InterPro" id="IPR014710">
    <property type="entry name" value="RmlC-like_jellyroll"/>
</dbReference>
<name>A0A2N3YJ18_9MICO</name>
<dbReference type="Gene3D" id="2.60.120.10">
    <property type="entry name" value="Jelly Rolls"/>
    <property type="match status" value="1"/>
</dbReference>
<dbReference type="AlphaFoldDB" id="A0A2N3YJ18"/>
<feature type="domain" description="Cupin type-2" evidence="1">
    <location>
        <begin position="49"/>
        <end position="113"/>
    </location>
</feature>
<evidence type="ECO:0000259" key="1">
    <source>
        <dbReference type="Pfam" id="PF07883"/>
    </source>
</evidence>
<organism evidence="2 3">
    <name type="scientific">Phycicoccus duodecadis</name>
    <dbReference type="NCBI Taxonomy" id="173053"/>
    <lineage>
        <taxon>Bacteria</taxon>
        <taxon>Bacillati</taxon>
        <taxon>Actinomycetota</taxon>
        <taxon>Actinomycetes</taxon>
        <taxon>Micrococcales</taxon>
        <taxon>Intrasporangiaceae</taxon>
        <taxon>Phycicoccus</taxon>
    </lineage>
</organism>
<dbReference type="EMBL" id="PJNE01000001">
    <property type="protein sequence ID" value="PKW26845.1"/>
    <property type="molecule type" value="Genomic_DNA"/>
</dbReference>
<dbReference type="OrthoDB" id="3620182at2"/>
<evidence type="ECO:0000313" key="3">
    <source>
        <dbReference type="Proteomes" id="UP000233781"/>
    </source>
</evidence>
<reference evidence="2 3" key="1">
    <citation type="submission" date="2017-12" db="EMBL/GenBank/DDBJ databases">
        <title>Sequencing the genomes of 1000 Actinobacteria strains.</title>
        <authorList>
            <person name="Klenk H.-P."/>
        </authorList>
    </citation>
    <scope>NUCLEOTIDE SEQUENCE [LARGE SCALE GENOMIC DNA]</scope>
    <source>
        <strain evidence="2 3">DSM 12806</strain>
    </source>
</reference>
<dbReference type="SUPFAM" id="SSF51182">
    <property type="entry name" value="RmlC-like cupins"/>
    <property type="match status" value="1"/>
</dbReference>
<gene>
    <name evidence="2" type="ORF">ATL31_1670</name>
</gene>
<dbReference type="InterPro" id="IPR013096">
    <property type="entry name" value="Cupin_2"/>
</dbReference>
<keyword evidence="3" id="KW-1185">Reference proteome</keyword>
<dbReference type="InterPro" id="IPR011051">
    <property type="entry name" value="RmlC_Cupin_sf"/>
</dbReference>
<dbReference type="Proteomes" id="UP000233781">
    <property type="component" value="Unassembled WGS sequence"/>
</dbReference>
<protein>
    <submittedName>
        <fullName evidence="2">Cupin domain-containing protein</fullName>
    </submittedName>
</protein>
<proteinExistence type="predicted"/>
<sequence>MSERDPADGAVRHEPVRVVTDDELVVGDPTPGMLRRRAFEVPGLWAGQVVTDPGAVSGWHHHDSNVSVLYVVRGVLRLECEGVEGWVDAVAGSYVQVPAFTVHRESNPGREPSLAVIARSGVGLPTVNVGVAPPPHR</sequence>